<reference evidence="3" key="1">
    <citation type="submission" date="2017-01" db="EMBL/GenBank/DDBJ databases">
        <authorList>
            <person name="Varghese N."/>
            <person name="Submissions S."/>
        </authorList>
    </citation>
    <scope>NUCLEOTIDE SEQUENCE [LARGE SCALE GENOMIC DNA]</scope>
    <source>
        <strain evidence="3">DSM 15366</strain>
    </source>
</reference>
<dbReference type="AlphaFoldDB" id="A0A1N6Y0F6"/>
<feature type="chain" id="PRO_5013111421" description="DUF4625 domain-containing protein" evidence="1">
    <location>
        <begin position="25"/>
        <end position="132"/>
    </location>
</feature>
<evidence type="ECO:0000256" key="1">
    <source>
        <dbReference type="SAM" id="SignalP"/>
    </source>
</evidence>
<sequence length="132" mass="14487">MNKIKLLGLSLLTLLQILFTSCSKDDEEPTKLGATVEITVEYNGNLQANYPVRMFTVQTGPSTAFFTAFHAAKTVATNENGVAIFKLQDVINLNTVDNQTTLYFAVFSEEGDAYKAITVERGDVKTATINIE</sequence>
<dbReference type="OrthoDB" id="9946715at2"/>
<evidence type="ECO:0000313" key="3">
    <source>
        <dbReference type="Proteomes" id="UP000186953"/>
    </source>
</evidence>
<dbReference type="PROSITE" id="PS51257">
    <property type="entry name" value="PROKAR_LIPOPROTEIN"/>
    <property type="match status" value="1"/>
</dbReference>
<gene>
    <name evidence="2" type="ORF">SAMN05421797_10622</name>
</gene>
<feature type="signal peptide" evidence="1">
    <location>
        <begin position="1"/>
        <end position="24"/>
    </location>
</feature>
<keyword evidence="3" id="KW-1185">Reference proteome</keyword>
<organism evidence="2 3">
    <name type="scientific">Maribacter ulvicola</name>
    <dbReference type="NCBI Taxonomy" id="228959"/>
    <lineage>
        <taxon>Bacteria</taxon>
        <taxon>Pseudomonadati</taxon>
        <taxon>Bacteroidota</taxon>
        <taxon>Flavobacteriia</taxon>
        <taxon>Flavobacteriales</taxon>
        <taxon>Flavobacteriaceae</taxon>
        <taxon>Maribacter</taxon>
    </lineage>
</organism>
<dbReference type="RefSeq" id="WP_076549439.1">
    <property type="nucleotide sequence ID" value="NZ_FTMA01000006.1"/>
</dbReference>
<protein>
    <recommendedName>
        <fullName evidence="4">DUF4625 domain-containing protein</fullName>
    </recommendedName>
</protein>
<proteinExistence type="predicted"/>
<name>A0A1N6Y0F6_9FLAO</name>
<accession>A0A1N6Y0F6</accession>
<evidence type="ECO:0008006" key="4">
    <source>
        <dbReference type="Google" id="ProtNLM"/>
    </source>
</evidence>
<dbReference type="STRING" id="228959.SAMN05421797_10622"/>
<dbReference type="Proteomes" id="UP000186953">
    <property type="component" value="Unassembled WGS sequence"/>
</dbReference>
<keyword evidence="1" id="KW-0732">Signal</keyword>
<evidence type="ECO:0000313" key="2">
    <source>
        <dbReference type="EMBL" id="SIR08048.1"/>
    </source>
</evidence>
<dbReference type="EMBL" id="FTMA01000006">
    <property type="protein sequence ID" value="SIR08048.1"/>
    <property type="molecule type" value="Genomic_DNA"/>
</dbReference>